<organism evidence="1 2">
    <name type="scientific">Lindgomyces ingoldianus</name>
    <dbReference type="NCBI Taxonomy" id="673940"/>
    <lineage>
        <taxon>Eukaryota</taxon>
        <taxon>Fungi</taxon>
        <taxon>Dikarya</taxon>
        <taxon>Ascomycota</taxon>
        <taxon>Pezizomycotina</taxon>
        <taxon>Dothideomycetes</taxon>
        <taxon>Pleosporomycetidae</taxon>
        <taxon>Pleosporales</taxon>
        <taxon>Lindgomycetaceae</taxon>
        <taxon>Lindgomyces</taxon>
    </lineage>
</organism>
<reference evidence="1" key="1">
    <citation type="journal article" date="2020" name="Stud. Mycol.">
        <title>101 Dothideomycetes genomes: a test case for predicting lifestyles and emergence of pathogens.</title>
        <authorList>
            <person name="Haridas S."/>
            <person name="Albert R."/>
            <person name="Binder M."/>
            <person name="Bloem J."/>
            <person name="Labutti K."/>
            <person name="Salamov A."/>
            <person name="Andreopoulos B."/>
            <person name="Baker S."/>
            <person name="Barry K."/>
            <person name="Bills G."/>
            <person name="Bluhm B."/>
            <person name="Cannon C."/>
            <person name="Castanera R."/>
            <person name="Culley D."/>
            <person name="Daum C."/>
            <person name="Ezra D."/>
            <person name="Gonzalez J."/>
            <person name="Henrissat B."/>
            <person name="Kuo A."/>
            <person name="Liang C."/>
            <person name="Lipzen A."/>
            <person name="Lutzoni F."/>
            <person name="Magnuson J."/>
            <person name="Mondo S."/>
            <person name="Nolan M."/>
            <person name="Ohm R."/>
            <person name="Pangilinan J."/>
            <person name="Park H.-J."/>
            <person name="Ramirez L."/>
            <person name="Alfaro M."/>
            <person name="Sun H."/>
            <person name="Tritt A."/>
            <person name="Yoshinaga Y."/>
            <person name="Zwiers L.-H."/>
            <person name="Turgeon B."/>
            <person name="Goodwin S."/>
            <person name="Spatafora J."/>
            <person name="Crous P."/>
            <person name="Grigoriev I."/>
        </authorList>
    </citation>
    <scope>NUCLEOTIDE SEQUENCE</scope>
    <source>
        <strain evidence="1">ATCC 200398</strain>
    </source>
</reference>
<accession>A0ACB6QET7</accession>
<keyword evidence="2" id="KW-1185">Reference proteome</keyword>
<evidence type="ECO:0000313" key="1">
    <source>
        <dbReference type="EMBL" id="KAF2465429.1"/>
    </source>
</evidence>
<name>A0ACB6QET7_9PLEO</name>
<gene>
    <name evidence="1" type="ORF">BDR25DRAFT_345999</name>
</gene>
<protein>
    <submittedName>
        <fullName evidence="1">Uncharacterized protein</fullName>
    </submittedName>
</protein>
<dbReference type="Proteomes" id="UP000799755">
    <property type="component" value="Unassembled WGS sequence"/>
</dbReference>
<proteinExistence type="predicted"/>
<sequence>MVGAMEKEMVFRLSEFVSFPVLKASPAGASMPFLSQIVVPLNHMTLRVEVVARKYHEHKKFLNIITHECLTGNRVCYLIKGAPESSTTLPDGYARVGDLEPVFKEANTDCPECSSAPESALPAISLTSTSELLSTALTRTDDNLNSSFAPDEEDEEFNLAARSNVSGSTESSSGRETLLVPPQLASKWANRPTYTSSVSSALSSSTVGSSIIQTSLKPISNTMCLTAPANSALTDGIWDAKRRIIHGAIILKRKKKPEPPSTEWLNRKPPLCEYPHVYRVDNFTLWDCNDEIWSEQHVQEFKALMQELKKNGYNSLEIRHKLEAAIATLDQLPIDHNCENPKRRWVENVGLVEWCPATHTKRDLNTRAVADLPPPLETERYFPPADCEEPIDMVVDGRQLKSCYASQEEADKFKKEYEGMVEELRDHGYSEKQINMKMLAAHDNLMEMEFRMVSVENCPVFPRRRFIEGIGMVEWCPQNRTKRELNEDEPELEPERMEPRCIQHLPWPRRVSPDESPSEISSSTTLDSMKREQGPATTSSAYVGTSPAPNQILNPRAATAIHEVSDIPTSPLATPAQVPCSSSTHPGKSNGATSNVAIKNLERGLVAIWLIIAILLMLAGALFVFKKLRFKKERSREDLESGNENMTEL</sequence>
<comment type="caution">
    <text evidence="1">The sequence shown here is derived from an EMBL/GenBank/DDBJ whole genome shotgun (WGS) entry which is preliminary data.</text>
</comment>
<dbReference type="EMBL" id="MU003529">
    <property type="protein sequence ID" value="KAF2465429.1"/>
    <property type="molecule type" value="Genomic_DNA"/>
</dbReference>
<evidence type="ECO:0000313" key="2">
    <source>
        <dbReference type="Proteomes" id="UP000799755"/>
    </source>
</evidence>